<dbReference type="Pfam" id="PF13175">
    <property type="entry name" value="AAA_15"/>
    <property type="match status" value="1"/>
</dbReference>
<dbReference type="InterPro" id="IPR027417">
    <property type="entry name" value="P-loop_NTPase"/>
</dbReference>
<evidence type="ECO:0000259" key="1">
    <source>
        <dbReference type="Pfam" id="PF13175"/>
    </source>
</evidence>
<dbReference type="PANTHER" id="PTHR43581:SF2">
    <property type="entry name" value="EXCINUCLEASE ATPASE SUBUNIT"/>
    <property type="match status" value="1"/>
</dbReference>
<dbReference type="Proteomes" id="UP000766986">
    <property type="component" value="Unassembled WGS sequence"/>
</dbReference>
<proteinExistence type="predicted"/>
<comment type="caution">
    <text evidence="2">The sequence shown here is derived from an EMBL/GenBank/DDBJ whole genome shotgun (WGS) entry which is preliminary data.</text>
</comment>
<keyword evidence="2" id="KW-0067">ATP-binding</keyword>
<dbReference type="SUPFAM" id="SSF52540">
    <property type="entry name" value="P-loop containing nucleoside triphosphate hydrolases"/>
    <property type="match status" value="1"/>
</dbReference>
<dbReference type="RefSeq" id="WP_205094932.1">
    <property type="nucleotide sequence ID" value="NZ_JACLYZ010000007.1"/>
</dbReference>
<evidence type="ECO:0000313" key="3">
    <source>
        <dbReference type="Proteomes" id="UP000766986"/>
    </source>
</evidence>
<reference evidence="2 3" key="1">
    <citation type="journal article" date="2021" name="Sci. Rep.">
        <title>The distribution of antibiotic resistance genes in chicken gut microbiota commensals.</title>
        <authorList>
            <person name="Juricova H."/>
            <person name="Matiasovicova J."/>
            <person name="Kubasova T."/>
            <person name="Cejkova D."/>
            <person name="Rychlik I."/>
        </authorList>
    </citation>
    <scope>NUCLEOTIDE SEQUENCE [LARGE SCALE GENOMIC DNA]</scope>
    <source>
        <strain evidence="2 3">An772</strain>
    </source>
</reference>
<keyword evidence="3" id="KW-1185">Reference proteome</keyword>
<name>A0ABS2DYS5_9BACT</name>
<dbReference type="InterPro" id="IPR051396">
    <property type="entry name" value="Bact_Antivir_Def_Nuclease"/>
</dbReference>
<dbReference type="InterPro" id="IPR041685">
    <property type="entry name" value="AAA_GajA/Old/RecF-like"/>
</dbReference>
<gene>
    <name evidence="2" type="ORF">H7U35_04685</name>
</gene>
<evidence type="ECO:0000313" key="2">
    <source>
        <dbReference type="EMBL" id="MBM6734526.1"/>
    </source>
</evidence>
<feature type="domain" description="Endonuclease GajA/Old nuclease/RecF-like AAA" evidence="1">
    <location>
        <begin position="3"/>
        <end position="371"/>
    </location>
</feature>
<dbReference type="GO" id="GO:0005524">
    <property type="term" value="F:ATP binding"/>
    <property type="evidence" value="ECO:0007669"/>
    <property type="project" value="UniProtKB-KW"/>
</dbReference>
<organism evidence="2 3">
    <name type="scientific">Mediterranea massiliensis</name>
    <dbReference type="NCBI Taxonomy" id="1841865"/>
    <lineage>
        <taxon>Bacteria</taxon>
        <taxon>Pseudomonadati</taxon>
        <taxon>Bacteroidota</taxon>
        <taxon>Bacteroidia</taxon>
        <taxon>Bacteroidales</taxon>
        <taxon>Bacteroidaceae</taxon>
        <taxon>Mediterranea</taxon>
    </lineage>
</organism>
<dbReference type="EMBL" id="JACLYZ010000007">
    <property type="protein sequence ID" value="MBM6734526.1"/>
    <property type="molecule type" value="Genomic_DNA"/>
</dbReference>
<protein>
    <submittedName>
        <fullName evidence="2">ATP-binding protein</fullName>
    </submittedName>
</protein>
<accession>A0ABS2DYS5</accession>
<keyword evidence="2" id="KW-0547">Nucleotide-binding</keyword>
<dbReference type="Gene3D" id="3.40.50.300">
    <property type="entry name" value="P-loop containing nucleotide triphosphate hydrolases"/>
    <property type="match status" value="1"/>
</dbReference>
<sequence length="438" mass="49692">MDLKLMNVGKIRQADIKMNGLTVIAGLNDSGKSTIGKVLFVTIKALVNTLHRSSNNKERILLEQISTLYERIGELRFKSEQLNHMMPITIEAMGRKLLAMENLESRQNYLNDIINIISKEELTPRVRSLIMTDLSKINSTLNENSRFYDIKTEINDLLESEFLGSFTTVGEETSEVTLMMEDGKSNLYYKVKENKTDTASVTGQEIFLDDVTCVESSLYLHMLQSILRSRKMPEADPMVMARGLLPEHIVDMAEKIHSASRRMTVADKTAAEMNLAKIIDGKFAFDPNSGSLKFQRNEVSFPVMNVASGIKSFGVIQMLLENGIISNNRLLEWDEPENHMHPEWQLNLAEVMIQLTKAGYPILITTHSPYFLQALRYFAAMYDVEKFVDYYLAEPAKDNAATCVVREVTDTLNDVFITLAEPLNRVLNVDQARKKEAE</sequence>
<dbReference type="PANTHER" id="PTHR43581">
    <property type="entry name" value="ATP/GTP PHOSPHATASE"/>
    <property type="match status" value="1"/>
</dbReference>